<name>A0A7T8C505_9CAUD</name>
<reference evidence="1 2" key="1">
    <citation type="submission" date="2020-12" db="EMBL/GenBank/DDBJ databases">
        <title>Novel Lytic Phages Protect Cells and Mice against Pseudomonas aeruginosa Infection.</title>
        <authorList>
            <person name="Chen F."/>
            <person name="Wu M."/>
            <person name="Wang Z."/>
        </authorList>
    </citation>
    <scope>NUCLEOTIDE SEQUENCE [LARGE SCALE GENOMIC DNA]</scope>
</reference>
<organism evidence="1 2">
    <name type="scientific">Pseudomonas phage TH15</name>
    <dbReference type="NCBI Taxonomy" id="2801839"/>
    <lineage>
        <taxon>Viruses</taxon>
        <taxon>Duplodnaviria</taxon>
        <taxon>Heunggongvirae</taxon>
        <taxon>Uroviricota</taxon>
        <taxon>Caudoviricetes</taxon>
        <taxon>Lindbergviridae</taxon>
        <taxon>Pbunavirus</taxon>
        <taxon>Pbunavirus TH15</taxon>
    </lineage>
</organism>
<dbReference type="EMBL" id="MW406974">
    <property type="protein sequence ID" value="QQO38556.1"/>
    <property type="molecule type" value="Genomic_DNA"/>
</dbReference>
<evidence type="ECO:0000313" key="2">
    <source>
        <dbReference type="Proteomes" id="UP000595554"/>
    </source>
</evidence>
<proteinExistence type="predicted"/>
<protein>
    <recommendedName>
        <fullName evidence="3">Phage protein</fullName>
    </recommendedName>
</protein>
<accession>A0A7T8C505</accession>
<evidence type="ECO:0000313" key="1">
    <source>
        <dbReference type="EMBL" id="QQO38556.1"/>
    </source>
</evidence>
<keyword evidence="2" id="KW-1185">Reference proteome</keyword>
<sequence>MEINMNPLLPIVHIVLKDGEVLGVFDCDKSARLYCNVKDGVLDSWVVESPNSSRSRLVTKESYEVGDHVIYLDEHGEGHGKVLAVEPRGERAVGGRELYNLYQISSDDPSVEIWMLDADIIGIYPDEKRFTSEEQME</sequence>
<evidence type="ECO:0008006" key="3">
    <source>
        <dbReference type="Google" id="ProtNLM"/>
    </source>
</evidence>
<dbReference type="Proteomes" id="UP000595554">
    <property type="component" value="Segment"/>
</dbReference>